<evidence type="ECO:0000256" key="1">
    <source>
        <dbReference type="ARBA" id="ARBA00004496"/>
    </source>
</evidence>
<comment type="caution">
    <text evidence="14">The sequence shown here is derived from an EMBL/GenBank/DDBJ whole genome shotgun (WGS) entry which is preliminary data.</text>
</comment>
<dbReference type="PIRSF" id="PIRSF017259">
    <property type="entry name" value="tRNA_mtfrase_TRM11"/>
    <property type="match status" value="1"/>
</dbReference>
<dbReference type="EC" id="2.1.1.214" evidence="9"/>
<sequence length="524" mass="58445">MDYLIRFAQTHESFRLAEIEALACRAGNLKYDIISYTSDSPFCIIRFHNLPSTCTSTSTHPSSSSSSSSPHETVIDEIIRAFEAKAIISRGIYELWGVGTNYDELHTDVQRQSVHLWPKYQEMTFKFVIDCYGNTRDMNTQRQLIQSFSYLAFRGKISMKNPEAEFAVMEEWTLPEHVSSGEGGAPPSSTDLVQLQSPSGSSTPKVKVAPTLKHVYFGRKIGDSQRHLIDKHDLKKRPYISTTSMDAELALVTATLALAAPGKMFLDPFVGTGGFMVAAAELGALVFGSDIDGRSFRGKGLGLEKGVGANFEKYNLTHLFGDCITSDLTNTPLRINQGTSENKDDRWLDGIVSDPPYGVREGLKVLGMRRPNPQTDSDGPDGSLSPPPPPFVPPVHMIDGVLAHTRPGYIPPKRPYSFDRMLDDILDFAARTLVDGGRIAFWMPSANENELGEEEITAIPTHPLLDLKHECIQRFNKWSRRLLVYQRVPGAVERHNPDGGRVENGYTADELNRFRKRYFQPVKS</sequence>
<dbReference type="EMBL" id="NAJM01000016">
    <property type="protein sequence ID" value="RVX71774.1"/>
    <property type="molecule type" value="Genomic_DNA"/>
</dbReference>
<reference evidence="14 15" key="1">
    <citation type="submission" date="2017-03" db="EMBL/GenBank/DDBJ databases">
        <title>Genomes of endolithic fungi from Antarctica.</title>
        <authorList>
            <person name="Coleine C."/>
            <person name="Masonjones S."/>
            <person name="Stajich J.E."/>
        </authorList>
    </citation>
    <scope>NUCLEOTIDE SEQUENCE [LARGE SCALE GENOMIC DNA]</scope>
    <source>
        <strain evidence="14 15">CCFEE 6314</strain>
    </source>
</reference>
<name>A0A438N7P4_EXOME</name>
<protein>
    <recommendedName>
        <fullName evidence="9">tRNA (guanine(10)-N(2))-methyltransferase</fullName>
        <ecNumber evidence="9">2.1.1.214</ecNumber>
    </recommendedName>
</protein>
<dbReference type="InterPro" id="IPR000241">
    <property type="entry name" value="RlmKL-like_Mtase"/>
</dbReference>
<dbReference type="InterPro" id="IPR002052">
    <property type="entry name" value="DNA_methylase_N6_adenine_CS"/>
</dbReference>
<dbReference type="Pfam" id="PF25904">
    <property type="entry name" value="Tmrp11_N"/>
    <property type="match status" value="2"/>
</dbReference>
<feature type="domain" description="tRNA (guanine(10)-N(2))-methyltransferase TRMT11 N-terminal" evidence="13">
    <location>
        <begin position="84"/>
        <end position="176"/>
    </location>
</feature>
<dbReference type="Proteomes" id="UP000288859">
    <property type="component" value="Unassembled WGS sequence"/>
</dbReference>
<feature type="compositionally biased region" description="Polar residues" evidence="11">
    <location>
        <begin position="187"/>
        <end position="204"/>
    </location>
</feature>
<gene>
    <name evidence="14" type="ORF">B0A52_03958</name>
</gene>
<keyword evidence="6 10" id="KW-0949">S-adenosyl-L-methionine</keyword>
<feature type="domain" description="tRNA (guanine(10)-N(2))-methyltransferase TRMT11 N-terminal" evidence="13">
    <location>
        <begin position="1"/>
        <end position="49"/>
    </location>
</feature>
<evidence type="ECO:0000313" key="14">
    <source>
        <dbReference type="EMBL" id="RVX71774.1"/>
    </source>
</evidence>
<dbReference type="Pfam" id="PF01170">
    <property type="entry name" value="UPF0020"/>
    <property type="match status" value="1"/>
</dbReference>
<evidence type="ECO:0000256" key="10">
    <source>
        <dbReference type="PROSITE-ProRule" id="PRU00959"/>
    </source>
</evidence>
<evidence type="ECO:0000256" key="9">
    <source>
        <dbReference type="ARBA" id="ARBA00066937"/>
    </source>
</evidence>
<dbReference type="GO" id="GO:0000049">
    <property type="term" value="F:tRNA binding"/>
    <property type="evidence" value="ECO:0007669"/>
    <property type="project" value="UniProtKB-UniRule"/>
</dbReference>
<dbReference type="Gene3D" id="3.40.50.150">
    <property type="entry name" value="Vaccinia Virus protein VP39"/>
    <property type="match status" value="1"/>
</dbReference>
<dbReference type="GO" id="GO:0043527">
    <property type="term" value="C:tRNA methyltransferase complex"/>
    <property type="evidence" value="ECO:0007669"/>
    <property type="project" value="UniProtKB-ARBA"/>
</dbReference>
<evidence type="ECO:0000259" key="13">
    <source>
        <dbReference type="Pfam" id="PF25904"/>
    </source>
</evidence>
<keyword evidence="4 10" id="KW-0489">Methyltransferase</keyword>
<dbReference type="GO" id="GO:0008033">
    <property type="term" value="P:tRNA processing"/>
    <property type="evidence" value="ECO:0007669"/>
    <property type="project" value="UniProtKB-UniRule"/>
</dbReference>
<evidence type="ECO:0000256" key="2">
    <source>
        <dbReference type="ARBA" id="ARBA00022490"/>
    </source>
</evidence>
<evidence type="ECO:0000256" key="6">
    <source>
        <dbReference type="ARBA" id="ARBA00022691"/>
    </source>
</evidence>
<evidence type="ECO:0000259" key="12">
    <source>
        <dbReference type="Pfam" id="PF01170"/>
    </source>
</evidence>
<keyword evidence="5 10" id="KW-0808">Transferase</keyword>
<evidence type="ECO:0000256" key="7">
    <source>
        <dbReference type="ARBA" id="ARBA00022694"/>
    </source>
</evidence>
<keyword evidence="3 10" id="KW-0820">tRNA-binding</keyword>
<dbReference type="InterPro" id="IPR016691">
    <property type="entry name" value="TRMT11"/>
</dbReference>
<dbReference type="PROSITE" id="PS00092">
    <property type="entry name" value="N6_MTASE"/>
    <property type="match status" value="1"/>
</dbReference>
<feature type="region of interest" description="Disordered" evidence="11">
    <location>
        <begin position="177"/>
        <end position="205"/>
    </location>
</feature>
<dbReference type="PRINTS" id="PR00507">
    <property type="entry name" value="N12N6MTFRASE"/>
</dbReference>
<dbReference type="PANTHER" id="PTHR13370:SF3">
    <property type="entry name" value="TRNA (GUANINE(10)-N2)-METHYLTRANSFERASE HOMOLOG"/>
    <property type="match status" value="1"/>
</dbReference>
<dbReference type="GO" id="GO:0160102">
    <property type="term" value="F:tRNA (guanine(10)-N2)-methyltransferase activity"/>
    <property type="evidence" value="ECO:0007669"/>
    <property type="project" value="UniProtKB-EC"/>
</dbReference>
<dbReference type="PROSITE" id="PS51627">
    <property type="entry name" value="SAM_MT_TRM11"/>
    <property type="match status" value="1"/>
</dbReference>
<dbReference type="GO" id="GO:0005737">
    <property type="term" value="C:cytoplasm"/>
    <property type="evidence" value="ECO:0007669"/>
    <property type="project" value="UniProtKB-SubCell"/>
</dbReference>
<feature type="domain" description="Ribosomal RNA large subunit methyltransferase K/L-like methyltransferase" evidence="12">
    <location>
        <begin position="236"/>
        <end position="286"/>
    </location>
</feature>
<evidence type="ECO:0000256" key="4">
    <source>
        <dbReference type="ARBA" id="ARBA00022603"/>
    </source>
</evidence>
<evidence type="ECO:0000256" key="8">
    <source>
        <dbReference type="ARBA" id="ARBA00022884"/>
    </source>
</evidence>
<dbReference type="InterPro" id="IPR059073">
    <property type="entry name" value="TRMT11_N"/>
</dbReference>
<comment type="similarity">
    <text evidence="10">Belongs to the class I-like SAM-binding methyltransferase superfamily. TRM11 methyltransferase family.</text>
</comment>
<accession>A0A438N7P4</accession>
<dbReference type="OrthoDB" id="296065at2759"/>
<dbReference type="GO" id="GO:0032259">
    <property type="term" value="P:methylation"/>
    <property type="evidence" value="ECO:0007669"/>
    <property type="project" value="UniProtKB-UniRule"/>
</dbReference>
<proteinExistence type="inferred from homology"/>
<evidence type="ECO:0000313" key="15">
    <source>
        <dbReference type="Proteomes" id="UP000288859"/>
    </source>
</evidence>
<keyword evidence="7 10" id="KW-0819">tRNA processing</keyword>
<evidence type="ECO:0000256" key="11">
    <source>
        <dbReference type="SAM" id="MobiDB-lite"/>
    </source>
</evidence>
<dbReference type="InterPro" id="IPR029063">
    <property type="entry name" value="SAM-dependent_MTases_sf"/>
</dbReference>
<dbReference type="AlphaFoldDB" id="A0A438N7P4"/>
<comment type="subcellular location">
    <subcellularLocation>
        <location evidence="1">Cytoplasm</location>
    </subcellularLocation>
</comment>
<feature type="region of interest" description="Disordered" evidence="11">
    <location>
        <begin position="365"/>
        <end position="391"/>
    </location>
</feature>
<evidence type="ECO:0000256" key="5">
    <source>
        <dbReference type="ARBA" id="ARBA00022679"/>
    </source>
</evidence>
<dbReference type="SUPFAM" id="SSF53335">
    <property type="entry name" value="S-adenosyl-L-methionine-dependent methyltransferases"/>
    <property type="match status" value="1"/>
</dbReference>
<evidence type="ECO:0000256" key="3">
    <source>
        <dbReference type="ARBA" id="ARBA00022555"/>
    </source>
</evidence>
<dbReference type="VEuPathDB" id="FungiDB:PV10_08571"/>
<keyword evidence="2" id="KW-0963">Cytoplasm</keyword>
<dbReference type="PANTHER" id="PTHR13370">
    <property type="entry name" value="RNA METHYLASE-RELATED"/>
    <property type="match status" value="1"/>
</dbReference>
<organism evidence="14 15">
    <name type="scientific">Exophiala mesophila</name>
    <name type="common">Black yeast-like fungus</name>
    <dbReference type="NCBI Taxonomy" id="212818"/>
    <lineage>
        <taxon>Eukaryota</taxon>
        <taxon>Fungi</taxon>
        <taxon>Dikarya</taxon>
        <taxon>Ascomycota</taxon>
        <taxon>Pezizomycotina</taxon>
        <taxon>Eurotiomycetes</taxon>
        <taxon>Chaetothyriomycetidae</taxon>
        <taxon>Chaetothyriales</taxon>
        <taxon>Herpotrichiellaceae</taxon>
        <taxon>Exophiala</taxon>
    </lineage>
</organism>
<keyword evidence="8 10" id="KW-0694">RNA-binding</keyword>